<evidence type="ECO:0000313" key="6">
    <source>
        <dbReference type="Proteomes" id="UP000789595"/>
    </source>
</evidence>
<dbReference type="PROSITE" id="PS50294">
    <property type="entry name" value="WD_REPEATS_REGION"/>
    <property type="match status" value="2"/>
</dbReference>
<dbReference type="PROSITE" id="PS50082">
    <property type="entry name" value="WD_REPEATS_2"/>
    <property type="match status" value="4"/>
</dbReference>
<feature type="repeat" description="WD" evidence="3">
    <location>
        <begin position="320"/>
        <end position="340"/>
    </location>
</feature>
<dbReference type="SUPFAM" id="SSF50978">
    <property type="entry name" value="WD40 repeat-like"/>
    <property type="match status" value="1"/>
</dbReference>
<feature type="repeat" description="WD" evidence="3">
    <location>
        <begin position="195"/>
        <end position="236"/>
    </location>
</feature>
<dbReference type="PANTHER" id="PTHR19857">
    <property type="entry name" value="MITOCHONDRIAL DIVISION PROTEIN 1-RELATED"/>
    <property type="match status" value="1"/>
</dbReference>
<name>A0A8J2SRJ0_9STRA</name>
<keyword evidence="2" id="KW-0677">Repeat</keyword>
<proteinExistence type="predicted"/>
<feature type="region of interest" description="Disordered" evidence="4">
    <location>
        <begin position="1"/>
        <end position="61"/>
    </location>
</feature>
<feature type="region of interest" description="Disordered" evidence="4">
    <location>
        <begin position="417"/>
        <end position="441"/>
    </location>
</feature>
<dbReference type="AlphaFoldDB" id="A0A8J2SRJ0"/>
<gene>
    <name evidence="5" type="ORF">PECAL_6P02430</name>
</gene>
<keyword evidence="6" id="KW-1185">Reference proteome</keyword>
<evidence type="ECO:0008006" key="7">
    <source>
        <dbReference type="Google" id="ProtNLM"/>
    </source>
</evidence>
<keyword evidence="1 3" id="KW-0853">WD repeat</keyword>
<dbReference type="InterPro" id="IPR020472">
    <property type="entry name" value="WD40_PAC1"/>
</dbReference>
<evidence type="ECO:0000256" key="3">
    <source>
        <dbReference type="PROSITE-ProRule" id="PRU00221"/>
    </source>
</evidence>
<dbReference type="PANTHER" id="PTHR19857:SF8">
    <property type="entry name" value="ANGIO-ASSOCIATED MIGRATORY CELL PROTEIN"/>
    <property type="match status" value="1"/>
</dbReference>
<dbReference type="Gene3D" id="2.130.10.10">
    <property type="entry name" value="YVTN repeat-like/Quinoprotein amine dehydrogenase"/>
    <property type="match status" value="1"/>
</dbReference>
<dbReference type="OrthoDB" id="10261640at2759"/>
<dbReference type="SMART" id="SM00320">
    <property type="entry name" value="WD40"/>
    <property type="match status" value="8"/>
</dbReference>
<dbReference type="PROSITE" id="PS00678">
    <property type="entry name" value="WD_REPEATS_1"/>
    <property type="match status" value="3"/>
</dbReference>
<reference evidence="5" key="1">
    <citation type="submission" date="2021-11" db="EMBL/GenBank/DDBJ databases">
        <authorList>
            <consortium name="Genoscope - CEA"/>
            <person name="William W."/>
        </authorList>
    </citation>
    <scope>NUCLEOTIDE SEQUENCE</scope>
</reference>
<evidence type="ECO:0000256" key="1">
    <source>
        <dbReference type="ARBA" id="ARBA00022574"/>
    </source>
</evidence>
<comment type="caution">
    <text evidence="5">The sequence shown here is derived from an EMBL/GenBank/DDBJ whole genome shotgun (WGS) entry which is preliminary data.</text>
</comment>
<dbReference type="InterPro" id="IPR051179">
    <property type="entry name" value="WD_repeat_multifunction"/>
</dbReference>
<organism evidence="5 6">
    <name type="scientific">Pelagomonas calceolata</name>
    <dbReference type="NCBI Taxonomy" id="35677"/>
    <lineage>
        <taxon>Eukaryota</taxon>
        <taxon>Sar</taxon>
        <taxon>Stramenopiles</taxon>
        <taxon>Ochrophyta</taxon>
        <taxon>Pelagophyceae</taxon>
        <taxon>Pelagomonadales</taxon>
        <taxon>Pelagomonadaceae</taxon>
        <taxon>Pelagomonas</taxon>
    </lineage>
</organism>
<accession>A0A8J2SRJ0</accession>
<feature type="repeat" description="WD" evidence="3">
    <location>
        <begin position="112"/>
        <end position="153"/>
    </location>
</feature>
<dbReference type="InterPro" id="IPR019775">
    <property type="entry name" value="WD40_repeat_CS"/>
</dbReference>
<feature type="compositionally biased region" description="Acidic residues" evidence="4">
    <location>
        <begin position="26"/>
        <end position="58"/>
    </location>
</feature>
<dbReference type="PRINTS" id="PR00320">
    <property type="entry name" value="GPROTEINBRPT"/>
</dbReference>
<protein>
    <recommendedName>
        <fullName evidence="7">Anaphase-promoting complex subunit 4 WD40 domain-containing protein</fullName>
    </recommendedName>
</protein>
<feature type="repeat" description="WD" evidence="3">
    <location>
        <begin position="341"/>
        <end position="382"/>
    </location>
</feature>
<sequence>MDAEAPTVPEPSPARQQIQELRREMEDMDVDEGFKDEDGEMLVEVEDDGGLAESDEEELPTHEDDAALKFDKHEDAVYCVAVSKAGAILSGGGDDRAWLQPAPMGSRGAICLEGHNDSVTACGFSHQDSMCATGAYDGSVKLWDAASGRLLRTLEGPGDVEWLAWHPKGDVVLCGACDGTLWMWLATSGACMRVFAGHDGAVLCGGFTCDGKKIVSGSADGSLRVWNPRKGQCAHAFLPHKGASTDAVVMTQGAVSCIAFHPSDPDLVLGGAEDGCAALVHCSSKKLICRLEHAPTYDEDEEAGAAVVSVAFAESGWCSTGGADGTIKVWDISGSARLRCSLGAGGAVVAMAWRPSSLVVVACSADGCIHAWDARDGSSLLQLRGHSDAPLCLATAWAQDAIVTAGDDRTVRVFRVPSAELPRPPPGSAPAPAPAPRPPVP</sequence>
<dbReference type="InterPro" id="IPR036322">
    <property type="entry name" value="WD40_repeat_dom_sf"/>
</dbReference>
<dbReference type="InterPro" id="IPR001680">
    <property type="entry name" value="WD40_rpt"/>
</dbReference>
<evidence type="ECO:0000256" key="4">
    <source>
        <dbReference type="SAM" id="MobiDB-lite"/>
    </source>
</evidence>
<dbReference type="InterPro" id="IPR015943">
    <property type="entry name" value="WD40/YVTN_repeat-like_dom_sf"/>
</dbReference>
<dbReference type="CDD" id="cd00200">
    <property type="entry name" value="WD40"/>
    <property type="match status" value="1"/>
</dbReference>
<evidence type="ECO:0000313" key="5">
    <source>
        <dbReference type="EMBL" id="CAH0378647.1"/>
    </source>
</evidence>
<dbReference type="EMBL" id="CAKKNE010000006">
    <property type="protein sequence ID" value="CAH0378647.1"/>
    <property type="molecule type" value="Genomic_DNA"/>
</dbReference>
<feature type="compositionally biased region" description="Pro residues" evidence="4">
    <location>
        <begin position="422"/>
        <end position="441"/>
    </location>
</feature>
<evidence type="ECO:0000256" key="2">
    <source>
        <dbReference type="ARBA" id="ARBA00022737"/>
    </source>
</evidence>
<dbReference type="Proteomes" id="UP000789595">
    <property type="component" value="Unassembled WGS sequence"/>
</dbReference>
<dbReference type="Pfam" id="PF00400">
    <property type="entry name" value="WD40"/>
    <property type="match status" value="7"/>
</dbReference>